<dbReference type="GO" id="GO:0008270">
    <property type="term" value="F:zinc ion binding"/>
    <property type="evidence" value="ECO:0007669"/>
    <property type="project" value="InterPro"/>
</dbReference>
<dbReference type="Pfam" id="PF12756">
    <property type="entry name" value="zf-C2H2_2"/>
    <property type="match status" value="1"/>
</dbReference>
<reference evidence="11" key="1">
    <citation type="journal article" date="2020" name="Nat. Commun.">
        <title>Large-scale genome sequencing of mycorrhizal fungi provides insights into the early evolution of symbiotic traits.</title>
        <authorList>
            <person name="Miyauchi S."/>
            <person name="Kiss E."/>
            <person name="Kuo A."/>
            <person name="Drula E."/>
            <person name="Kohler A."/>
            <person name="Sanchez-Garcia M."/>
            <person name="Morin E."/>
            <person name="Andreopoulos B."/>
            <person name="Barry K.W."/>
            <person name="Bonito G."/>
            <person name="Buee M."/>
            <person name="Carver A."/>
            <person name="Chen C."/>
            <person name="Cichocki N."/>
            <person name="Clum A."/>
            <person name="Culley D."/>
            <person name="Crous P.W."/>
            <person name="Fauchery L."/>
            <person name="Girlanda M."/>
            <person name="Hayes R.D."/>
            <person name="Keri Z."/>
            <person name="LaButti K."/>
            <person name="Lipzen A."/>
            <person name="Lombard V."/>
            <person name="Magnuson J."/>
            <person name="Maillard F."/>
            <person name="Murat C."/>
            <person name="Nolan M."/>
            <person name="Ohm R.A."/>
            <person name="Pangilinan J."/>
            <person name="Pereira M.F."/>
            <person name="Perotto S."/>
            <person name="Peter M."/>
            <person name="Pfister S."/>
            <person name="Riley R."/>
            <person name="Sitrit Y."/>
            <person name="Stielow J.B."/>
            <person name="Szollosi G."/>
            <person name="Zifcakova L."/>
            <person name="Stursova M."/>
            <person name="Spatafora J.W."/>
            <person name="Tedersoo L."/>
            <person name="Vaario L.M."/>
            <person name="Yamada A."/>
            <person name="Yan M."/>
            <person name="Wang P."/>
            <person name="Xu J."/>
            <person name="Bruns T."/>
            <person name="Baldrian P."/>
            <person name="Vilgalys R."/>
            <person name="Dunand C."/>
            <person name="Henrissat B."/>
            <person name="Grigoriev I.V."/>
            <person name="Hibbett D."/>
            <person name="Nagy L.G."/>
            <person name="Martin F.M."/>
        </authorList>
    </citation>
    <scope>NUCLEOTIDE SEQUENCE</scope>
    <source>
        <strain evidence="11">UP504</strain>
    </source>
</reference>
<dbReference type="PROSITE" id="PS00028">
    <property type="entry name" value="ZINC_FINGER_C2H2_1"/>
    <property type="match status" value="1"/>
</dbReference>
<dbReference type="EMBL" id="MU128919">
    <property type="protein sequence ID" value="KAF9519227.1"/>
    <property type="molecule type" value="Genomic_DNA"/>
</dbReference>
<dbReference type="SUPFAM" id="SSF57667">
    <property type="entry name" value="beta-beta-alpha zinc fingers"/>
    <property type="match status" value="2"/>
</dbReference>
<dbReference type="SMART" id="SM00355">
    <property type="entry name" value="ZnF_C2H2"/>
    <property type="match status" value="4"/>
</dbReference>
<dbReference type="AlphaFoldDB" id="A0A9P6B888"/>
<feature type="domain" description="C2H2-type" evidence="10">
    <location>
        <begin position="76"/>
        <end position="98"/>
    </location>
</feature>
<dbReference type="InterPro" id="IPR041661">
    <property type="entry name" value="ZN622/Rei1/Reh1_Znf-C2H2"/>
</dbReference>
<evidence type="ECO:0000256" key="5">
    <source>
        <dbReference type="ARBA" id="ARBA00022737"/>
    </source>
</evidence>
<feature type="compositionally biased region" description="Polar residues" evidence="8">
    <location>
        <begin position="297"/>
        <end position="309"/>
    </location>
</feature>
<dbReference type="PANTHER" id="PTHR13182">
    <property type="entry name" value="ZINC FINGER PROTEIN 622"/>
    <property type="match status" value="1"/>
</dbReference>
<feature type="compositionally biased region" description="Acidic residues" evidence="8">
    <location>
        <begin position="332"/>
        <end position="345"/>
    </location>
</feature>
<dbReference type="GO" id="GO:0003676">
    <property type="term" value="F:nucleic acid binding"/>
    <property type="evidence" value="ECO:0007669"/>
    <property type="project" value="InterPro"/>
</dbReference>
<keyword evidence="2" id="KW-0963">Cytoplasm</keyword>
<comment type="caution">
    <text evidence="11">The sequence shown here is derived from an EMBL/GenBank/DDBJ whole genome shotgun (WGS) entry which is preliminary data.</text>
</comment>
<dbReference type="InterPro" id="IPR040025">
    <property type="entry name" value="Znf622/Rei1/Reh1"/>
</dbReference>
<evidence type="ECO:0000256" key="1">
    <source>
        <dbReference type="ARBA" id="ARBA00004496"/>
    </source>
</evidence>
<feature type="region of interest" description="Disordered" evidence="8">
    <location>
        <begin position="119"/>
        <end position="170"/>
    </location>
</feature>
<proteinExistence type="inferred from homology"/>
<organism evidence="11 12">
    <name type="scientific">Hydnum rufescens UP504</name>
    <dbReference type="NCBI Taxonomy" id="1448309"/>
    <lineage>
        <taxon>Eukaryota</taxon>
        <taxon>Fungi</taxon>
        <taxon>Dikarya</taxon>
        <taxon>Basidiomycota</taxon>
        <taxon>Agaricomycotina</taxon>
        <taxon>Agaricomycetes</taxon>
        <taxon>Cantharellales</taxon>
        <taxon>Hydnaceae</taxon>
        <taxon>Hydnum</taxon>
    </lineage>
</organism>
<dbReference type="Pfam" id="PF12874">
    <property type="entry name" value="zf-met"/>
    <property type="match status" value="1"/>
</dbReference>
<keyword evidence="6" id="KW-0862">Zinc</keyword>
<dbReference type="OrthoDB" id="19329at2759"/>
<dbReference type="PANTHER" id="PTHR13182:SF8">
    <property type="entry name" value="CYTOPLASMIC 60S SUBUNIT BIOGENESIS FACTOR ZNF622"/>
    <property type="match status" value="1"/>
</dbReference>
<evidence type="ECO:0000256" key="2">
    <source>
        <dbReference type="ARBA" id="ARBA00022490"/>
    </source>
</evidence>
<name>A0A9P6B888_9AGAM</name>
<evidence type="ECO:0000313" key="11">
    <source>
        <dbReference type="EMBL" id="KAF9519227.1"/>
    </source>
</evidence>
<dbReference type="SMART" id="SM00451">
    <property type="entry name" value="ZnF_U1"/>
    <property type="match status" value="2"/>
</dbReference>
<dbReference type="InterPro" id="IPR003604">
    <property type="entry name" value="Matrin/U1-like-C_Znf_C2H2"/>
</dbReference>
<evidence type="ECO:0000256" key="6">
    <source>
        <dbReference type="ARBA" id="ARBA00022833"/>
    </source>
</evidence>
<feature type="region of interest" description="Disordered" evidence="8">
    <location>
        <begin position="296"/>
        <end position="353"/>
    </location>
</feature>
<dbReference type="InterPro" id="IPR013087">
    <property type="entry name" value="Znf_C2H2_type"/>
</dbReference>
<feature type="compositionally biased region" description="Acidic residues" evidence="8">
    <location>
        <begin position="312"/>
        <end position="324"/>
    </location>
</feature>
<keyword evidence="4" id="KW-0479">Metal-binding</keyword>
<feature type="compositionally biased region" description="Low complexity" evidence="8">
    <location>
        <begin position="119"/>
        <end position="135"/>
    </location>
</feature>
<evidence type="ECO:0000259" key="10">
    <source>
        <dbReference type="PROSITE" id="PS00028"/>
    </source>
</evidence>
<gene>
    <name evidence="11" type="ORF">BS47DRAFT_1337455</name>
</gene>
<keyword evidence="12" id="KW-1185">Reference proteome</keyword>
<keyword evidence="5" id="KW-0677">Repeat</keyword>
<feature type="chain" id="PRO_5040269339" description="C2H2-type domain-containing protein" evidence="9">
    <location>
        <begin position="24"/>
        <end position="494"/>
    </location>
</feature>
<feature type="signal peptide" evidence="9">
    <location>
        <begin position="1"/>
        <end position="23"/>
    </location>
</feature>
<accession>A0A9P6B888</accession>
<evidence type="ECO:0000256" key="8">
    <source>
        <dbReference type="SAM" id="MobiDB-lite"/>
    </source>
</evidence>
<dbReference type="InterPro" id="IPR036236">
    <property type="entry name" value="Znf_C2H2_sf"/>
</dbReference>
<comment type="subcellular location">
    <subcellularLocation>
        <location evidence="1">Cytoplasm</location>
    </subcellularLocation>
</comment>
<dbReference type="Proteomes" id="UP000886523">
    <property type="component" value="Unassembled WGS sequence"/>
</dbReference>
<sequence>MDNQTPQAPIFTCLSCLIAFSSAEDQREHYRSDHHRYNMKRRVASLPPVSVKVFNQKVLDKRLETAITTADRGATCEVCNKAYTTENAFRSHLNSNKHKENEYKAVLKARNEPPVLAVASSDEVPSAPEAAAVSSLPTADPAQASDSKPLSPSSSGPIDDAEDDDQGGGELSLQDRIAAARNKLSPTHCLFCSSKSPSLPDNLSHMASTHGFFIPDADYLVDLPGLMTYLGEKIAIGNECLYCNGRGREFRSLHAVRKHMIDKSHCKLAYESEKDRLEISDFYDFTSGRQTKKRVVRTSTAAGEGSSNMGAAEDDEWEDEDDENVTVQDGESIYDVESEDEEEIPEGTLTYGDSPFELVLPSGARIGHRSMRRYYKQSFVAPLAPPTSDPTRGAGLVRRLLEDKNSALVPRKGGFGAFGDGTMTIQARNRGEAREAGRHIREFRDQKKRENFKTAVGFRGNHQKHYRDPLLQCHVGDMGFGGMVPPTPEVYQMR</sequence>
<evidence type="ECO:0000256" key="4">
    <source>
        <dbReference type="ARBA" id="ARBA00022723"/>
    </source>
</evidence>
<dbReference type="GO" id="GO:0005737">
    <property type="term" value="C:cytoplasm"/>
    <property type="evidence" value="ECO:0007669"/>
    <property type="project" value="UniProtKB-SubCell"/>
</dbReference>
<evidence type="ECO:0000313" key="12">
    <source>
        <dbReference type="Proteomes" id="UP000886523"/>
    </source>
</evidence>
<dbReference type="Gene3D" id="3.30.160.60">
    <property type="entry name" value="Classic Zinc Finger"/>
    <property type="match status" value="1"/>
</dbReference>
<evidence type="ECO:0000256" key="9">
    <source>
        <dbReference type="SAM" id="SignalP"/>
    </source>
</evidence>
<comment type="similarity">
    <text evidence="7">Belongs to the REI1 family.</text>
</comment>
<keyword evidence="3" id="KW-0690">Ribosome biogenesis</keyword>
<evidence type="ECO:0000256" key="3">
    <source>
        <dbReference type="ARBA" id="ARBA00022517"/>
    </source>
</evidence>
<feature type="compositionally biased region" description="Low complexity" evidence="8">
    <location>
        <begin position="145"/>
        <end position="158"/>
    </location>
</feature>
<dbReference type="GO" id="GO:0042273">
    <property type="term" value="P:ribosomal large subunit biogenesis"/>
    <property type="evidence" value="ECO:0007669"/>
    <property type="project" value="UniProtKB-ARBA"/>
</dbReference>
<keyword evidence="9" id="KW-0732">Signal</keyword>
<evidence type="ECO:0000256" key="7">
    <source>
        <dbReference type="ARBA" id="ARBA00034126"/>
    </source>
</evidence>
<dbReference type="GO" id="GO:0030687">
    <property type="term" value="C:preribosome, large subunit precursor"/>
    <property type="evidence" value="ECO:0007669"/>
    <property type="project" value="TreeGrafter"/>
</dbReference>
<protein>
    <recommendedName>
        <fullName evidence="10">C2H2-type domain-containing protein</fullName>
    </recommendedName>
</protein>